<evidence type="ECO:0000256" key="1">
    <source>
        <dbReference type="SAM" id="Coils"/>
    </source>
</evidence>
<accession>A0A3P7IR41</accession>
<dbReference type="OrthoDB" id="10255013at2759"/>
<evidence type="ECO:0000259" key="2">
    <source>
        <dbReference type="PROSITE" id="PS50192"/>
    </source>
</evidence>
<protein>
    <recommendedName>
        <fullName evidence="2">t-SNARE coiled-coil homology domain-containing protein</fullName>
    </recommendedName>
</protein>
<evidence type="ECO:0000313" key="3">
    <source>
        <dbReference type="EMBL" id="VDM75640.1"/>
    </source>
</evidence>
<dbReference type="PROSITE" id="PS50192">
    <property type="entry name" value="T_SNARE"/>
    <property type="match status" value="1"/>
</dbReference>
<dbReference type="Gene3D" id="1.20.5.110">
    <property type="match status" value="1"/>
</dbReference>
<dbReference type="EMBL" id="UYYB01095623">
    <property type="protein sequence ID" value="VDM75640.1"/>
    <property type="molecule type" value="Genomic_DNA"/>
</dbReference>
<organism evidence="3 4">
    <name type="scientific">Strongylus vulgaris</name>
    <name type="common">Blood worm</name>
    <dbReference type="NCBI Taxonomy" id="40348"/>
    <lineage>
        <taxon>Eukaryota</taxon>
        <taxon>Metazoa</taxon>
        <taxon>Ecdysozoa</taxon>
        <taxon>Nematoda</taxon>
        <taxon>Chromadorea</taxon>
        <taxon>Rhabditida</taxon>
        <taxon>Rhabditina</taxon>
        <taxon>Rhabditomorpha</taxon>
        <taxon>Strongyloidea</taxon>
        <taxon>Strongylidae</taxon>
        <taxon>Strongylus</taxon>
    </lineage>
</organism>
<evidence type="ECO:0000313" key="4">
    <source>
        <dbReference type="Proteomes" id="UP000270094"/>
    </source>
</evidence>
<gene>
    <name evidence="3" type="ORF">SVUK_LOCUS10638</name>
</gene>
<reference evidence="3 4" key="1">
    <citation type="submission" date="2018-11" db="EMBL/GenBank/DDBJ databases">
        <authorList>
            <consortium name="Pathogen Informatics"/>
        </authorList>
    </citation>
    <scope>NUCLEOTIDE SEQUENCE [LARGE SCALE GENOMIC DNA]</scope>
</reference>
<feature type="coiled-coil region" evidence="1">
    <location>
        <begin position="19"/>
        <end position="46"/>
    </location>
</feature>
<proteinExistence type="predicted"/>
<dbReference type="InterPro" id="IPR000727">
    <property type="entry name" value="T_SNARE_dom"/>
</dbReference>
<dbReference type="SUPFAM" id="SSF58038">
    <property type="entry name" value="SNARE fusion complex"/>
    <property type="match status" value="1"/>
</dbReference>
<feature type="domain" description="T-SNARE coiled-coil homology" evidence="2">
    <location>
        <begin position="33"/>
        <end position="95"/>
    </location>
</feature>
<keyword evidence="4" id="KW-1185">Reference proteome</keyword>
<dbReference type="Proteomes" id="UP000270094">
    <property type="component" value="Unassembled WGS sequence"/>
</dbReference>
<keyword evidence="1" id="KW-0175">Coiled coil</keyword>
<name>A0A3P7IR41_STRVU</name>
<sequence>MIAQVVDEANVPSLKCTEVNEESENNNEQKAALAEIKQRNEDLLLLEEAVAKVNALHEHLNFIVHVQNAVTDRIDKNISEAAEYSEMTAKHLDEALRLKYEEREVDEFVKS</sequence>
<dbReference type="AlphaFoldDB" id="A0A3P7IR41"/>